<evidence type="ECO:0000256" key="12">
    <source>
        <dbReference type="ARBA" id="ARBA00023136"/>
    </source>
</evidence>
<accession>A0A409WAA9</accession>
<dbReference type="PANTHER" id="PTHR15929:SF0">
    <property type="entry name" value="STORE-OPERATED CALCIUM ENTRY-ASSOCIATED REGULATORY FACTOR"/>
    <property type="match status" value="1"/>
</dbReference>
<keyword evidence="10 15" id="KW-1133">Transmembrane helix</keyword>
<evidence type="ECO:0000256" key="15">
    <source>
        <dbReference type="SAM" id="Phobius"/>
    </source>
</evidence>
<keyword evidence="8" id="KW-0256">Endoplasmic reticulum</keyword>
<dbReference type="STRING" id="181874.A0A409WAA9"/>
<dbReference type="GO" id="GO:0006816">
    <property type="term" value="P:calcium ion transport"/>
    <property type="evidence" value="ECO:0007669"/>
    <property type="project" value="UniProtKB-KW"/>
</dbReference>
<evidence type="ECO:0000256" key="14">
    <source>
        <dbReference type="SAM" id="MobiDB-lite"/>
    </source>
</evidence>
<evidence type="ECO:0000256" key="7">
    <source>
        <dbReference type="ARBA" id="ARBA00022729"/>
    </source>
</evidence>
<sequence length="286" mass="31735">MSRIELAKIPALTLYKDEYTAARRTDPIPQLVCHGKPCKLYQPEVVRCVNIGGTGTEVDWKCEADLPESLRFGKLEVSCEGWSKPGDPYVLKDSCSLDYRLVQVPGALRSTDSPLFMSRGYDWPKLAFYILWFGFLIFILYKFLSSCLGGGSSPRPTRSTNNTRPSGGSGWFPGHHPDDPQGPPPPYTKFSSNPQTGWRPGFWTGAAMGGLANHLWNRRTTEPVRTSPYDWEQVNRQPRSSIFNTSPSSGFGSGYRSQPTNVDRGEGPSNLGSIRRSTGFGGSRTR</sequence>
<evidence type="ECO:0000256" key="10">
    <source>
        <dbReference type="ARBA" id="ARBA00022989"/>
    </source>
</evidence>
<comment type="caution">
    <text evidence="16">The sequence shown here is derived from an EMBL/GenBank/DDBJ whole genome shotgun (WGS) entry which is preliminary data.</text>
</comment>
<evidence type="ECO:0000313" key="17">
    <source>
        <dbReference type="Proteomes" id="UP000284842"/>
    </source>
</evidence>
<keyword evidence="12 15" id="KW-0472">Membrane</keyword>
<proteinExistence type="inferred from homology"/>
<evidence type="ECO:0000256" key="13">
    <source>
        <dbReference type="ARBA" id="ARBA00031116"/>
    </source>
</evidence>
<evidence type="ECO:0000256" key="8">
    <source>
        <dbReference type="ARBA" id="ARBA00022824"/>
    </source>
</evidence>
<dbReference type="EMBL" id="NHTK01005672">
    <property type="protein sequence ID" value="PPQ75438.1"/>
    <property type="molecule type" value="Genomic_DNA"/>
</dbReference>
<keyword evidence="5" id="KW-0109">Calcium transport</keyword>
<comment type="similarity">
    <text evidence="2">Belongs to the SARAF family.</text>
</comment>
<evidence type="ECO:0000256" key="1">
    <source>
        <dbReference type="ARBA" id="ARBA00004115"/>
    </source>
</evidence>
<dbReference type="AlphaFoldDB" id="A0A409WAA9"/>
<evidence type="ECO:0000256" key="9">
    <source>
        <dbReference type="ARBA" id="ARBA00022837"/>
    </source>
</evidence>
<evidence type="ECO:0000256" key="5">
    <source>
        <dbReference type="ARBA" id="ARBA00022568"/>
    </source>
</evidence>
<evidence type="ECO:0000313" key="16">
    <source>
        <dbReference type="EMBL" id="PPQ75438.1"/>
    </source>
</evidence>
<dbReference type="GO" id="GO:0005789">
    <property type="term" value="C:endoplasmic reticulum membrane"/>
    <property type="evidence" value="ECO:0007669"/>
    <property type="project" value="UniProtKB-SubCell"/>
</dbReference>
<keyword evidence="17" id="KW-1185">Reference proteome</keyword>
<dbReference type="GO" id="GO:2001256">
    <property type="term" value="P:regulation of store-operated calcium entry"/>
    <property type="evidence" value="ECO:0007669"/>
    <property type="project" value="InterPro"/>
</dbReference>
<reference evidence="16 17" key="1">
    <citation type="journal article" date="2018" name="Evol. Lett.">
        <title>Horizontal gene cluster transfer increased hallucinogenic mushroom diversity.</title>
        <authorList>
            <person name="Reynolds H.T."/>
            <person name="Vijayakumar V."/>
            <person name="Gluck-Thaler E."/>
            <person name="Korotkin H.B."/>
            <person name="Matheny P.B."/>
            <person name="Slot J.C."/>
        </authorList>
    </citation>
    <scope>NUCLEOTIDE SEQUENCE [LARGE SCALE GENOMIC DNA]</scope>
    <source>
        <strain evidence="16 17">2629</strain>
    </source>
</reference>
<evidence type="ECO:0000256" key="11">
    <source>
        <dbReference type="ARBA" id="ARBA00023065"/>
    </source>
</evidence>
<keyword evidence="7" id="KW-0732">Signal</keyword>
<feature type="region of interest" description="Disordered" evidence="14">
    <location>
        <begin position="228"/>
        <end position="286"/>
    </location>
</feature>
<dbReference type="InParanoid" id="A0A409WAA9"/>
<dbReference type="Proteomes" id="UP000284842">
    <property type="component" value="Unassembled WGS sequence"/>
</dbReference>
<dbReference type="Pfam" id="PF06682">
    <property type="entry name" value="SARAF"/>
    <property type="match status" value="1"/>
</dbReference>
<feature type="region of interest" description="Disordered" evidence="14">
    <location>
        <begin position="152"/>
        <end position="194"/>
    </location>
</feature>
<keyword evidence="9" id="KW-0106">Calcium</keyword>
<dbReference type="InterPro" id="IPR009567">
    <property type="entry name" value="SARAF"/>
</dbReference>
<evidence type="ECO:0000256" key="2">
    <source>
        <dbReference type="ARBA" id="ARBA00006833"/>
    </source>
</evidence>
<feature type="transmembrane region" description="Helical" evidence="15">
    <location>
        <begin position="126"/>
        <end position="144"/>
    </location>
</feature>
<protein>
    <recommendedName>
        <fullName evidence="3">Store-operated calcium entry-associated regulatory factor</fullName>
    </recommendedName>
    <alternativeName>
        <fullName evidence="13">Transmembrane protein 66</fullName>
    </alternativeName>
</protein>
<feature type="compositionally biased region" description="Polar residues" evidence="14">
    <location>
        <begin position="234"/>
        <end position="261"/>
    </location>
</feature>
<keyword evidence="6 15" id="KW-0812">Transmembrane</keyword>
<gene>
    <name evidence="16" type="ORF">CVT24_013022</name>
</gene>
<dbReference type="OrthoDB" id="20303at2759"/>
<evidence type="ECO:0000256" key="4">
    <source>
        <dbReference type="ARBA" id="ARBA00022448"/>
    </source>
</evidence>
<dbReference type="PANTHER" id="PTHR15929">
    <property type="entry name" value="STORE-OPERATED CALCIUM ENTRY-ASSOCIATED REGULATORY FACTOR"/>
    <property type="match status" value="1"/>
</dbReference>
<keyword evidence="11" id="KW-0406">Ion transport</keyword>
<evidence type="ECO:0000256" key="6">
    <source>
        <dbReference type="ARBA" id="ARBA00022692"/>
    </source>
</evidence>
<keyword evidence="4" id="KW-0813">Transport</keyword>
<comment type="subcellular location">
    <subcellularLocation>
        <location evidence="1">Endoplasmic reticulum membrane</location>
        <topology evidence="1">Single-pass type I membrane protein</topology>
    </subcellularLocation>
</comment>
<feature type="compositionally biased region" description="Polar residues" evidence="14">
    <location>
        <begin position="154"/>
        <end position="166"/>
    </location>
</feature>
<organism evidence="16 17">
    <name type="scientific">Panaeolus cyanescens</name>
    <dbReference type="NCBI Taxonomy" id="181874"/>
    <lineage>
        <taxon>Eukaryota</taxon>
        <taxon>Fungi</taxon>
        <taxon>Dikarya</taxon>
        <taxon>Basidiomycota</taxon>
        <taxon>Agaricomycotina</taxon>
        <taxon>Agaricomycetes</taxon>
        <taxon>Agaricomycetidae</taxon>
        <taxon>Agaricales</taxon>
        <taxon>Agaricineae</taxon>
        <taxon>Galeropsidaceae</taxon>
        <taxon>Panaeolus</taxon>
    </lineage>
</organism>
<name>A0A409WAA9_9AGAR</name>
<evidence type="ECO:0000256" key="3">
    <source>
        <dbReference type="ARBA" id="ARBA00016584"/>
    </source>
</evidence>